<dbReference type="GO" id="GO:0000272">
    <property type="term" value="P:polysaccharide catabolic process"/>
    <property type="evidence" value="ECO:0007669"/>
    <property type="project" value="InterPro"/>
</dbReference>
<dbReference type="CDD" id="cd00081">
    <property type="entry name" value="Hint"/>
    <property type="match status" value="1"/>
</dbReference>
<dbReference type="Pfam" id="PF07591">
    <property type="entry name" value="PT-HINT"/>
    <property type="match status" value="1"/>
</dbReference>
<dbReference type="Proteomes" id="UP000316714">
    <property type="component" value="Unassembled WGS sequence"/>
</dbReference>
<evidence type="ECO:0000313" key="6">
    <source>
        <dbReference type="Proteomes" id="UP000316714"/>
    </source>
</evidence>
<dbReference type="SUPFAM" id="SSF63446">
    <property type="entry name" value="Type I dockerin domain"/>
    <property type="match status" value="1"/>
</dbReference>
<organism evidence="5 6">
    <name type="scientific">Posidoniimonas corsicana</name>
    <dbReference type="NCBI Taxonomy" id="1938618"/>
    <lineage>
        <taxon>Bacteria</taxon>
        <taxon>Pseudomonadati</taxon>
        <taxon>Planctomycetota</taxon>
        <taxon>Planctomycetia</taxon>
        <taxon>Pirellulales</taxon>
        <taxon>Lacipirellulaceae</taxon>
        <taxon>Posidoniimonas</taxon>
    </lineage>
</organism>
<dbReference type="InterPro" id="IPR042185">
    <property type="entry name" value="Serpin_sf_2"/>
</dbReference>
<reference evidence="5 6" key="1">
    <citation type="submission" date="2019-02" db="EMBL/GenBank/DDBJ databases">
        <title>Deep-cultivation of Planctomycetes and their phenomic and genomic characterization uncovers novel biology.</title>
        <authorList>
            <person name="Wiegand S."/>
            <person name="Jogler M."/>
            <person name="Boedeker C."/>
            <person name="Pinto D."/>
            <person name="Vollmers J."/>
            <person name="Rivas-Marin E."/>
            <person name="Kohn T."/>
            <person name="Peeters S.H."/>
            <person name="Heuer A."/>
            <person name="Rast P."/>
            <person name="Oberbeckmann S."/>
            <person name="Bunk B."/>
            <person name="Jeske O."/>
            <person name="Meyerdierks A."/>
            <person name="Storesund J.E."/>
            <person name="Kallscheuer N."/>
            <person name="Luecker S."/>
            <person name="Lage O.M."/>
            <person name="Pohl T."/>
            <person name="Merkel B.J."/>
            <person name="Hornburger P."/>
            <person name="Mueller R.-W."/>
            <person name="Bruemmer F."/>
            <person name="Labrenz M."/>
            <person name="Spormann A.M."/>
            <person name="Op Den Camp H."/>
            <person name="Overmann J."/>
            <person name="Amann R."/>
            <person name="Jetten M.S.M."/>
            <person name="Mascher T."/>
            <person name="Medema M.H."/>
            <person name="Devos D.P."/>
            <person name="Kaster A.-K."/>
            <person name="Ovreas L."/>
            <person name="Rohde M."/>
            <person name="Galperin M.Y."/>
            <person name="Jogler C."/>
        </authorList>
    </citation>
    <scope>NUCLEOTIDE SEQUENCE [LARGE SCALE GENOMIC DNA]</scope>
    <source>
        <strain evidence="5 6">KOR34</strain>
    </source>
</reference>
<evidence type="ECO:0000256" key="2">
    <source>
        <dbReference type="SAM" id="MobiDB-lite"/>
    </source>
</evidence>
<dbReference type="SMART" id="SM00093">
    <property type="entry name" value="SERPIN"/>
    <property type="match status" value="1"/>
</dbReference>
<accession>A0A5C5V4S8</accession>
<feature type="domain" description="Hint" evidence="4">
    <location>
        <begin position="386"/>
        <end position="481"/>
    </location>
</feature>
<name>A0A5C5V4S8_9BACT</name>
<dbReference type="SUPFAM" id="SSF56574">
    <property type="entry name" value="Serpins"/>
    <property type="match status" value="1"/>
</dbReference>
<dbReference type="PROSITE" id="PS00018">
    <property type="entry name" value="EF_HAND_1"/>
    <property type="match status" value="2"/>
</dbReference>
<comment type="similarity">
    <text evidence="1">Belongs to the serpin family.</text>
</comment>
<evidence type="ECO:0000259" key="3">
    <source>
        <dbReference type="SMART" id="SM00093"/>
    </source>
</evidence>
<feature type="domain" description="Serpin" evidence="3">
    <location>
        <begin position="41"/>
        <end position="558"/>
    </location>
</feature>
<gene>
    <name evidence="5" type="ORF">KOR34_33780</name>
</gene>
<dbReference type="GO" id="GO:0004867">
    <property type="term" value="F:serine-type endopeptidase inhibitor activity"/>
    <property type="evidence" value="ECO:0007669"/>
    <property type="project" value="InterPro"/>
</dbReference>
<comment type="caution">
    <text evidence="5">The sequence shown here is derived from an EMBL/GenBank/DDBJ whole genome shotgun (WGS) entry which is preliminary data.</text>
</comment>
<dbReference type="OrthoDB" id="285999at2"/>
<dbReference type="InterPro" id="IPR018247">
    <property type="entry name" value="EF_Hand_1_Ca_BS"/>
</dbReference>
<dbReference type="EMBL" id="SIHJ01000002">
    <property type="protein sequence ID" value="TWT33546.1"/>
    <property type="molecule type" value="Genomic_DNA"/>
</dbReference>
<dbReference type="InterPro" id="IPR003587">
    <property type="entry name" value="Hint_dom_N"/>
</dbReference>
<evidence type="ECO:0000259" key="4">
    <source>
        <dbReference type="SMART" id="SM00306"/>
    </source>
</evidence>
<evidence type="ECO:0000313" key="5">
    <source>
        <dbReference type="EMBL" id="TWT33546.1"/>
    </source>
</evidence>
<feature type="region of interest" description="Disordered" evidence="2">
    <location>
        <begin position="653"/>
        <end position="681"/>
    </location>
</feature>
<dbReference type="InterPro" id="IPR023796">
    <property type="entry name" value="Serpin_dom"/>
</dbReference>
<dbReference type="PANTHER" id="PTHR11461">
    <property type="entry name" value="SERINE PROTEASE INHIBITOR, SERPIN"/>
    <property type="match status" value="1"/>
</dbReference>
<dbReference type="CDD" id="cd19590">
    <property type="entry name" value="serpin_thermopin-like"/>
    <property type="match status" value="1"/>
</dbReference>
<dbReference type="Gene3D" id="1.10.1330.10">
    <property type="entry name" value="Dockerin domain"/>
    <property type="match status" value="1"/>
</dbReference>
<dbReference type="Gene3D" id="3.30.497.10">
    <property type="entry name" value="Antithrombin, subunit I, domain 2"/>
    <property type="match status" value="1"/>
</dbReference>
<proteinExistence type="inferred from homology"/>
<dbReference type="PROSITE" id="PS50817">
    <property type="entry name" value="INTEIN_N_TER"/>
    <property type="match status" value="1"/>
</dbReference>
<dbReference type="GO" id="GO:0005615">
    <property type="term" value="C:extracellular space"/>
    <property type="evidence" value="ECO:0007669"/>
    <property type="project" value="InterPro"/>
</dbReference>
<dbReference type="SMART" id="SM00306">
    <property type="entry name" value="HintN"/>
    <property type="match status" value="1"/>
</dbReference>
<dbReference type="InterPro" id="IPR036439">
    <property type="entry name" value="Dockerin_dom_sf"/>
</dbReference>
<protein>
    <submittedName>
        <fullName evidence="5">Serpin (Serine protease inhibitor)</fullName>
    </submittedName>
</protein>
<dbReference type="InterPro" id="IPR042178">
    <property type="entry name" value="Serpin_sf_1"/>
</dbReference>
<dbReference type="InterPro" id="IPR036186">
    <property type="entry name" value="Serpin_sf"/>
</dbReference>
<dbReference type="InterPro" id="IPR000215">
    <property type="entry name" value="Serpin_fam"/>
</dbReference>
<dbReference type="Gene3D" id="2.30.39.10">
    <property type="entry name" value="Alpha-1-antitrypsin, domain 1"/>
    <property type="match status" value="2"/>
</dbReference>
<keyword evidence="6" id="KW-1185">Reference proteome</keyword>
<dbReference type="Pfam" id="PF00079">
    <property type="entry name" value="Serpin"/>
    <property type="match status" value="1"/>
</dbReference>
<dbReference type="AlphaFoldDB" id="A0A5C5V4S8"/>
<dbReference type="Gene3D" id="2.170.16.10">
    <property type="entry name" value="Hedgehog/Intein (Hint) domain"/>
    <property type="match status" value="1"/>
</dbReference>
<sequence length="735" mass="80017">MSASTHADRTHKRQRTLRHEPLEERCLLAGDAAAAINQFAFDLYQHMQHEEGNLFFSPLSISTALAMTYAGAGGQTAAEMEEVLHFGDSEDIHAAFGELLASFAERTGEDPAPPVVWPFPGDPPDWWHGGSPASFDFQMDVANGIWSGQSLMGDYSDVVTEHYDAQIQGADFSDAAQVKDGINEWVSDVTRGRIQDLVDDLSSATVAVIVNAVFFNGSWDDPFDPEFTQLGSFTTPKDVVNAEIMYGQPDVYRTTIDGFDVIEMTMSDGEASAIFMMPLVEDGSNMMTEELFVGITDWTNSAGRSRRMTLINLPKFSTDIATDFNHALAGLGMPTAFIPGSADFSPMFGANGQAEEVYIRKVFHKATLEVNEQGTTAAAATEVELALCFAAGTSVLTPDGAAPIEEVRVGDTVLARNEHLLEGPVEPRVVEATRHGEAEILELHLGRRVIRTTELHPFFVEGQGWLPAAEISSGDRLACDRGGAIAVSYVQRTGKVEAVFNLRVAEHRTFFIGEDDWGFGVWTHNFYDTGFYANRPFHLMIRDNVTDTIAFMGRIDDPTQLENSVTPQVIESNADWGDFDNSGVVDQADYALWRSSYGQTGSRLQADGNGDGRVDSADYTVWRDNLGATAAAPLVVEAVADADEAVVDDQPAPAAPLVLTPSPRPQRSLGGPVRPQRALSSTEAEPDLLLLLAAQRQRAAQAEQLNAHVETGETAEEEPVREVFATVDSWLDSPL</sequence>
<dbReference type="PANTHER" id="PTHR11461:SF211">
    <property type="entry name" value="GH10112P-RELATED"/>
    <property type="match status" value="1"/>
</dbReference>
<dbReference type="SUPFAM" id="SSF51294">
    <property type="entry name" value="Hedgehog/intein (Hint) domain"/>
    <property type="match status" value="1"/>
</dbReference>
<dbReference type="GO" id="GO:0016539">
    <property type="term" value="P:intein-mediated protein splicing"/>
    <property type="evidence" value="ECO:0007669"/>
    <property type="project" value="InterPro"/>
</dbReference>
<dbReference type="RefSeq" id="WP_146566264.1">
    <property type="nucleotide sequence ID" value="NZ_SIHJ01000002.1"/>
</dbReference>
<dbReference type="InterPro" id="IPR036844">
    <property type="entry name" value="Hint_dom_sf"/>
</dbReference>
<evidence type="ECO:0000256" key="1">
    <source>
        <dbReference type="RuleBase" id="RU000411"/>
    </source>
</evidence>
<dbReference type="InterPro" id="IPR006141">
    <property type="entry name" value="Intein_N"/>
</dbReference>